<dbReference type="EMBL" id="STGU01000004">
    <property type="protein sequence ID" value="THV36710.1"/>
    <property type="molecule type" value="Genomic_DNA"/>
</dbReference>
<name>A0A4S8PYJ6_9HYPH</name>
<comment type="caution">
    <text evidence="3">The sequence shown here is derived from an EMBL/GenBank/DDBJ whole genome shotgun (WGS) entry which is preliminary data.</text>
</comment>
<dbReference type="SUPFAM" id="SSF54909">
    <property type="entry name" value="Dimeric alpha+beta barrel"/>
    <property type="match status" value="1"/>
</dbReference>
<accession>A0A4S8PYJ6</accession>
<feature type="domain" description="YCII-related" evidence="2">
    <location>
        <begin position="1"/>
        <end position="115"/>
    </location>
</feature>
<comment type="similarity">
    <text evidence="1">Belongs to the YciI family.</text>
</comment>
<dbReference type="Proteomes" id="UP000307378">
    <property type="component" value="Unassembled WGS sequence"/>
</dbReference>
<evidence type="ECO:0000313" key="4">
    <source>
        <dbReference type="Proteomes" id="UP000307378"/>
    </source>
</evidence>
<dbReference type="RefSeq" id="WP_136540026.1">
    <property type="nucleotide sequence ID" value="NZ_STGU01000004.1"/>
</dbReference>
<reference evidence="3 4" key="1">
    <citation type="submission" date="2019-04" db="EMBL/GenBank/DDBJ databases">
        <title>genome sequence of strain W3.</title>
        <authorList>
            <person name="Gao J."/>
            <person name="Sun J."/>
        </authorList>
    </citation>
    <scope>NUCLEOTIDE SEQUENCE [LARGE SCALE GENOMIC DNA]</scope>
    <source>
        <strain evidence="3 4">W3</strain>
    </source>
</reference>
<dbReference type="Pfam" id="PF03795">
    <property type="entry name" value="YCII"/>
    <property type="match status" value="1"/>
</dbReference>
<dbReference type="Gene3D" id="3.30.70.1060">
    <property type="entry name" value="Dimeric alpha+beta barrel"/>
    <property type="match status" value="1"/>
</dbReference>
<dbReference type="AlphaFoldDB" id="A0A4S8PYJ6"/>
<proteinExistence type="inferred from homology"/>
<organism evidence="3 4">
    <name type="scientific">Rhizobium rosettiformans W3</name>
    <dbReference type="NCBI Taxonomy" id="538378"/>
    <lineage>
        <taxon>Bacteria</taxon>
        <taxon>Pseudomonadati</taxon>
        <taxon>Pseudomonadota</taxon>
        <taxon>Alphaproteobacteria</taxon>
        <taxon>Hyphomicrobiales</taxon>
        <taxon>Rhizobiaceae</taxon>
        <taxon>Rhizobium/Agrobacterium group</taxon>
        <taxon>Rhizobium</taxon>
    </lineage>
</organism>
<sequence length="123" mass="13294">MQYMLLIYENEEIFGGPDKTGPIMADLGPRHFAFSHELGEKMRAGAGLKGTEAATTVRTTAGKQTIHDGPFAETREQLGGFYLVEAEDLDAAIAIARKVPLGKDGAIEVRPVLPMPPDLATKR</sequence>
<dbReference type="InterPro" id="IPR005545">
    <property type="entry name" value="YCII"/>
</dbReference>
<evidence type="ECO:0000259" key="2">
    <source>
        <dbReference type="Pfam" id="PF03795"/>
    </source>
</evidence>
<gene>
    <name evidence="3" type="ORF">FAA86_09405</name>
</gene>
<dbReference type="PANTHER" id="PTHR35174">
    <property type="entry name" value="BLL7171 PROTEIN-RELATED"/>
    <property type="match status" value="1"/>
</dbReference>
<evidence type="ECO:0000313" key="3">
    <source>
        <dbReference type="EMBL" id="THV36710.1"/>
    </source>
</evidence>
<dbReference type="InterPro" id="IPR011008">
    <property type="entry name" value="Dimeric_a/b-barrel"/>
</dbReference>
<dbReference type="PANTHER" id="PTHR35174:SF3">
    <property type="entry name" value="BLL7171 PROTEIN"/>
    <property type="match status" value="1"/>
</dbReference>
<evidence type="ECO:0000256" key="1">
    <source>
        <dbReference type="ARBA" id="ARBA00007689"/>
    </source>
</evidence>
<protein>
    <submittedName>
        <fullName evidence="3">YciI family protein</fullName>
    </submittedName>
</protein>